<comment type="cofactor">
    <cofactor evidence="2 13">
        <name>Mg(2+)</name>
        <dbReference type="ChEBI" id="CHEBI:18420"/>
    </cofactor>
</comment>
<evidence type="ECO:0000256" key="8">
    <source>
        <dbReference type="ARBA" id="ARBA00022723"/>
    </source>
</evidence>
<evidence type="ECO:0000256" key="11">
    <source>
        <dbReference type="ARBA" id="ARBA00023277"/>
    </source>
</evidence>
<accession>A0A1I7M1H8</accession>
<dbReference type="GO" id="GO:0046872">
    <property type="term" value="F:metal ion binding"/>
    <property type="evidence" value="ECO:0007669"/>
    <property type="project" value="UniProtKB-KW"/>
</dbReference>
<evidence type="ECO:0000256" key="5">
    <source>
        <dbReference type="ARBA" id="ARBA00011233"/>
    </source>
</evidence>
<comment type="catalytic activity">
    <reaction evidence="1 13">
        <text>2-phosphoglycolate + H2O = glycolate + phosphate</text>
        <dbReference type="Rhea" id="RHEA:14369"/>
        <dbReference type="ChEBI" id="CHEBI:15377"/>
        <dbReference type="ChEBI" id="CHEBI:29805"/>
        <dbReference type="ChEBI" id="CHEBI:43474"/>
        <dbReference type="ChEBI" id="CHEBI:58033"/>
        <dbReference type="EC" id="3.1.3.18"/>
    </reaction>
</comment>
<organism evidence="14 15">
    <name type="scientific">Pseudoduganella namucuonensis</name>
    <dbReference type="NCBI Taxonomy" id="1035707"/>
    <lineage>
        <taxon>Bacteria</taxon>
        <taxon>Pseudomonadati</taxon>
        <taxon>Pseudomonadota</taxon>
        <taxon>Betaproteobacteria</taxon>
        <taxon>Burkholderiales</taxon>
        <taxon>Oxalobacteraceae</taxon>
        <taxon>Telluria group</taxon>
        <taxon>Pseudoduganella</taxon>
    </lineage>
</organism>
<dbReference type="FunFam" id="3.40.50.1000:FF:000022">
    <property type="entry name" value="Phosphoglycolate phosphatase"/>
    <property type="match status" value="1"/>
</dbReference>
<protein>
    <recommendedName>
        <fullName evidence="6 13">Phosphoglycolate phosphatase</fullName>
        <shortName evidence="13">PGP</shortName>
        <shortName evidence="13">PGPase</shortName>
        <ecNumber evidence="6 13">3.1.3.18</ecNumber>
    </recommendedName>
</protein>
<dbReference type="UniPathway" id="UPA00865">
    <property type="reaction ID" value="UER00834"/>
</dbReference>
<dbReference type="EMBL" id="FPBO01000048">
    <property type="protein sequence ID" value="SFV15798.1"/>
    <property type="molecule type" value="Genomic_DNA"/>
</dbReference>
<evidence type="ECO:0000256" key="4">
    <source>
        <dbReference type="ARBA" id="ARBA00006171"/>
    </source>
</evidence>
<evidence type="ECO:0000256" key="1">
    <source>
        <dbReference type="ARBA" id="ARBA00000830"/>
    </source>
</evidence>
<dbReference type="GO" id="GO:0046295">
    <property type="term" value="P:glycolate biosynthetic process"/>
    <property type="evidence" value="ECO:0007669"/>
    <property type="project" value="UniProtKB-UniRule"/>
</dbReference>
<comment type="pathway">
    <text evidence="3 13">Organic acid metabolism; glycolate biosynthesis; glycolate from 2-phosphoglycolate: step 1/1.</text>
</comment>
<keyword evidence="8 13" id="KW-0479">Metal-binding</keyword>
<dbReference type="InterPro" id="IPR006439">
    <property type="entry name" value="HAD-SF_hydro_IA"/>
</dbReference>
<dbReference type="Proteomes" id="UP000199391">
    <property type="component" value="Unassembled WGS sequence"/>
</dbReference>
<keyword evidence="10 13" id="KW-0460">Magnesium</keyword>
<dbReference type="NCBIfam" id="TIGR01449">
    <property type="entry name" value="PGP_bact"/>
    <property type="match status" value="1"/>
</dbReference>
<keyword evidence="11 13" id="KW-0119">Carbohydrate metabolism</keyword>
<gene>
    <name evidence="14" type="ORF">SAMN05216552_104810</name>
</gene>
<evidence type="ECO:0000256" key="9">
    <source>
        <dbReference type="ARBA" id="ARBA00022801"/>
    </source>
</evidence>
<keyword evidence="15" id="KW-1185">Reference proteome</keyword>
<feature type="binding site" evidence="13">
    <location>
        <position position="20"/>
    </location>
    <ligand>
        <name>Mg(2+)</name>
        <dbReference type="ChEBI" id="CHEBI:18420"/>
    </ligand>
</feature>
<dbReference type="InterPro" id="IPR036412">
    <property type="entry name" value="HAD-like_sf"/>
</dbReference>
<feature type="binding site" evidence="13">
    <location>
        <position position="205"/>
    </location>
    <ligand>
        <name>Mg(2+)</name>
        <dbReference type="ChEBI" id="CHEBI:18420"/>
    </ligand>
</feature>
<proteinExistence type="inferred from homology"/>
<dbReference type="RefSeq" id="WP_093560491.1">
    <property type="nucleotide sequence ID" value="NZ_FPBO01000048.1"/>
</dbReference>
<sequence>MTAATNTPLSGVRAAIIDLDGTMLDTVPDFHVAINRMRAELQKRGQVQFPREAAEPGQAGKANLTPFSPLSAERIKLMVGKGSENLIRSVLALDYDEAGVELHFEAAMDAYQRHYLDINGDHSALYPDVAAGLEALKAHGLRLACVTNKPIAFAAPLLEQKGLAGYFEVVYGGDSLEKKKPHPMPLLRVCSDFALRPAQVVAIGDSSNDAQAARAAGCPVLTVPYGYNHGESIHDTDSDGIVDTLLHAAHLIRLHNPIAN</sequence>
<dbReference type="GO" id="GO:0006281">
    <property type="term" value="P:DNA repair"/>
    <property type="evidence" value="ECO:0007669"/>
    <property type="project" value="TreeGrafter"/>
</dbReference>
<evidence type="ECO:0000313" key="15">
    <source>
        <dbReference type="Proteomes" id="UP000199391"/>
    </source>
</evidence>
<comment type="subunit">
    <text evidence="5">Homotrimer.</text>
</comment>
<evidence type="ECO:0000256" key="7">
    <source>
        <dbReference type="ARBA" id="ARBA00022567"/>
    </source>
</evidence>
<evidence type="ECO:0000256" key="3">
    <source>
        <dbReference type="ARBA" id="ARBA00004818"/>
    </source>
</evidence>
<dbReference type="HAMAP" id="MF_00495">
    <property type="entry name" value="GPH_hydrolase_bact"/>
    <property type="match status" value="1"/>
</dbReference>
<dbReference type="InterPro" id="IPR050155">
    <property type="entry name" value="HAD-like_hydrolase_sf"/>
</dbReference>
<dbReference type="InterPro" id="IPR023214">
    <property type="entry name" value="HAD_sf"/>
</dbReference>
<reference evidence="15" key="1">
    <citation type="submission" date="2016-10" db="EMBL/GenBank/DDBJ databases">
        <authorList>
            <person name="Varghese N."/>
            <person name="Submissions S."/>
        </authorList>
    </citation>
    <scope>NUCLEOTIDE SEQUENCE [LARGE SCALE GENOMIC DNA]</scope>
    <source>
        <strain evidence="15">CGMCC 1.11014</strain>
    </source>
</reference>
<dbReference type="AlphaFoldDB" id="A0A1I7M1H8"/>
<dbReference type="PANTHER" id="PTHR43434:SF1">
    <property type="entry name" value="PHOSPHOGLYCOLATE PHOSPHATASE"/>
    <property type="match status" value="1"/>
</dbReference>
<dbReference type="STRING" id="1035707.SAMN05216552_104810"/>
<dbReference type="InterPro" id="IPR023198">
    <property type="entry name" value="PGP-like_dom2"/>
</dbReference>
<dbReference type="SFLD" id="SFLDG01129">
    <property type="entry name" value="C1.5:_HAD__Beta-PGM__Phosphata"/>
    <property type="match status" value="1"/>
</dbReference>
<evidence type="ECO:0000256" key="10">
    <source>
        <dbReference type="ARBA" id="ARBA00022842"/>
    </source>
</evidence>
<evidence type="ECO:0000256" key="6">
    <source>
        <dbReference type="ARBA" id="ARBA00013078"/>
    </source>
</evidence>
<dbReference type="NCBIfam" id="TIGR01509">
    <property type="entry name" value="HAD-SF-IA-v3"/>
    <property type="match status" value="1"/>
</dbReference>
<comment type="similarity">
    <text evidence="4 13">Belongs to the HAD-like hydrolase superfamily. CbbY/CbbZ/Gph/YieH family.</text>
</comment>
<feature type="active site" description="Nucleophile" evidence="13">
    <location>
        <position position="18"/>
    </location>
</feature>
<dbReference type="InterPro" id="IPR037512">
    <property type="entry name" value="PGPase_prok"/>
</dbReference>
<dbReference type="EC" id="3.1.3.18" evidence="6 13"/>
<dbReference type="PANTHER" id="PTHR43434">
    <property type="entry name" value="PHOSPHOGLYCOLATE PHOSPHATASE"/>
    <property type="match status" value="1"/>
</dbReference>
<name>A0A1I7M1H8_9BURK</name>
<dbReference type="NCBIfam" id="TIGR01549">
    <property type="entry name" value="HAD-SF-IA-v1"/>
    <property type="match status" value="1"/>
</dbReference>
<dbReference type="Gene3D" id="1.10.150.240">
    <property type="entry name" value="Putative phosphatase, domain 2"/>
    <property type="match status" value="2"/>
</dbReference>
<evidence type="ECO:0000256" key="12">
    <source>
        <dbReference type="ARBA" id="ARBA00059247"/>
    </source>
</evidence>
<evidence type="ECO:0000313" key="14">
    <source>
        <dbReference type="EMBL" id="SFV15798.1"/>
    </source>
</evidence>
<dbReference type="SFLD" id="SFLDS00003">
    <property type="entry name" value="Haloacid_Dehalogenase"/>
    <property type="match status" value="1"/>
</dbReference>
<dbReference type="Gene3D" id="3.40.50.1000">
    <property type="entry name" value="HAD superfamily/HAD-like"/>
    <property type="match status" value="2"/>
</dbReference>
<keyword evidence="7" id="KW-0113">Calvin cycle</keyword>
<dbReference type="Pfam" id="PF00702">
    <property type="entry name" value="Hydrolase"/>
    <property type="match status" value="1"/>
</dbReference>
<dbReference type="OrthoDB" id="9807630at2"/>
<dbReference type="GO" id="GO:0005829">
    <property type="term" value="C:cytosol"/>
    <property type="evidence" value="ECO:0007669"/>
    <property type="project" value="TreeGrafter"/>
</dbReference>
<dbReference type="SUPFAM" id="SSF56784">
    <property type="entry name" value="HAD-like"/>
    <property type="match status" value="1"/>
</dbReference>
<comment type="function">
    <text evidence="12 13">Specifically catalyzes the dephosphorylation of 2-phosphoglycolate. Is involved in the dissimilation of the intracellular 2-phosphoglycolate formed during the DNA repair of 3'-phosphoglycolate ends, a major class of DNA lesions induced by oxidative stress.</text>
</comment>
<evidence type="ECO:0000256" key="13">
    <source>
        <dbReference type="HAMAP-Rule" id="MF_00495"/>
    </source>
</evidence>
<dbReference type="GO" id="GO:0008967">
    <property type="term" value="F:phosphoglycolate phosphatase activity"/>
    <property type="evidence" value="ECO:0007669"/>
    <property type="project" value="UniProtKB-UniRule"/>
</dbReference>
<evidence type="ECO:0000256" key="2">
    <source>
        <dbReference type="ARBA" id="ARBA00001946"/>
    </source>
</evidence>
<keyword evidence="9 13" id="KW-0378">Hydrolase</keyword>
<feature type="binding site" evidence="13">
    <location>
        <position position="18"/>
    </location>
    <ligand>
        <name>Mg(2+)</name>
        <dbReference type="ChEBI" id="CHEBI:18420"/>
    </ligand>
</feature>
<dbReference type="GO" id="GO:0019253">
    <property type="term" value="P:reductive pentose-phosphate cycle"/>
    <property type="evidence" value="ECO:0007669"/>
    <property type="project" value="UniProtKB-KW"/>
</dbReference>